<keyword evidence="2" id="KW-1185">Reference proteome</keyword>
<dbReference type="AlphaFoldDB" id="A0A9D4V5I2"/>
<comment type="caution">
    <text evidence="1">The sequence shown here is derived from an EMBL/GenBank/DDBJ whole genome shotgun (WGS) entry which is preliminary data.</text>
</comment>
<reference evidence="1 2" key="1">
    <citation type="submission" date="2021-01" db="EMBL/GenBank/DDBJ databases">
        <title>Adiantum capillus-veneris genome.</title>
        <authorList>
            <person name="Fang Y."/>
            <person name="Liao Q."/>
        </authorList>
    </citation>
    <scope>NUCLEOTIDE SEQUENCE [LARGE SCALE GENOMIC DNA]</scope>
    <source>
        <strain evidence="1">H3</strain>
        <tissue evidence="1">Leaf</tissue>
    </source>
</reference>
<organism evidence="1 2">
    <name type="scientific">Adiantum capillus-veneris</name>
    <name type="common">Maidenhair fern</name>
    <dbReference type="NCBI Taxonomy" id="13818"/>
    <lineage>
        <taxon>Eukaryota</taxon>
        <taxon>Viridiplantae</taxon>
        <taxon>Streptophyta</taxon>
        <taxon>Embryophyta</taxon>
        <taxon>Tracheophyta</taxon>
        <taxon>Polypodiopsida</taxon>
        <taxon>Polypodiidae</taxon>
        <taxon>Polypodiales</taxon>
        <taxon>Pteridineae</taxon>
        <taxon>Pteridaceae</taxon>
        <taxon>Vittarioideae</taxon>
        <taxon>Adiantum</taxon>
    </lineage>
</organism>
<proteinExistence type="predicted"/>
<evidence type="ECO:0000313" key="1">
    <source>
        <dbReference type="EMBL" id="KAI5079939.1"/>
    </source>
</evidence>
<accession>A0A9D4V5I2</accession>
<gene>
    <name evidence="1" type="ORF">GOP47_0005418</name>
</gene>
<dbReference type="Proteomes" id="UP000886520">
    <property type="component" value="Chromosome 5"/>
</dbReference>
<sequence length="162" mass="18759">MCLFQIMKYCDSHHEIRDFLDVDYMYALPDPHLVEYYTGSVSGYRVLRGSFEWISTTRQSCRDTTCERSHTITSERQVKLVSNALTCGNSKGGEYWMGSASLISHVRDFHISGRSSLLVVDHARLCQRLLGRNRQPLIRGTLDICLRWMPLHHIEMLFGMEV</sequence>
<name>A0A9D4V5I2_ADICA</name>
<protein>
    <submittedName>
        <fullName evidence="1">Uncharacterized protein</fullName>
    </submittedName>
</protein>
<dbReference type="EMBL" id="JABFUD020000005">
    <property type="protein sequence ID" value="KAI5079939.1"/>
    <property type="molecule type" value="Genomic_DNA"/>
</dbReference>
<evidence type="ECO:0000313" key="2">
    <source>
        <dbReference type="Proteomes" id="UP000886520"/>
    </source>
</evidence>